<keyword evidence="3" id="KW-1185">Reference proteome</keyword>
<reference evidence="2 3" key="1">
    <citation type="journal article" date="2019" name="Commun. Biol.">
        <title>The bagworm genome reveals a unique fibroin gene that provides high tensile strength.</title>
        <authorList>
            <person name="Kono N."/>
            <person name="Nakamura H."/>
            <person name="Ohtoshi R."/>
            <person name="Tomita M."/>
            <person name="Numata K."/>
            <person name="Arakawa K."/>
        </authorList>
    </citation>
    <scope>NUCLEOTIDE SEQUENCE [LARGE SCALE GENOMIC DNA]</scope>
</reference>
<evidence type="ECO:0000313" key="3">
    <source>
        <dbReference type="Proteomes" id="UP000299102"/>
    </source>
</evidence>
<organism evidence="2 3">
    <name type="scientific">Eumeta variegata</name>
    <name type="common">Bagworm moth</name>
    <name type="synonym">Eumeta japonica</name>
    <dbReference type="NCBI Taxonomy" id="151549"/>
    <lineage>
        <taxon>Eukaryota</taxon>
        <taxon>Metazoa</taxon>
        <taxon>Ecdysozoa</taxon>
        <taxon>Arthropoda</taxon>
        <taxon>Hexapoda</taxon>
        <taxon>Insecta</taxon>
        <taxon>Pterygota</taxon>
        <taxon>Neoptera</taxon>
        <taxon>Endopterygota</taxon>
        <taxon>Lepidoptera</taxon>
        <taxon>Glossata</taxon>
        <taxon>Ditrysia</taxon>
        <taxon>Tineoidea</taxon>
        <taxon>Psychidae</taxon>
        <taxon>Oiketicinae</taxon>
        <taxon>Eumeta</taxon>
    </lineage>
</organism>
<evidence type="ECO:0000313" key="2">
    <source>
        <dbReference type="EMBL" id="GBP62595.1"/>
    </source>
</evidence>
<feature type="region of interest" description="Disordered" evidence="1">
    <location>
        <begin position="43"/>
        <end position="63"/>
    </location>
</feature>
<dbReference type="Proteomes" id="UP000299102">
    <property type="component" value="Unassembled WGS sequence"/>
</dbReference>
<protein>
    <submittedName>
        <fullName evidence="2">Uncharacterized protein</fullName>
    </submittedName>
</protein>
<sequence>MLSRQFLVLSAECATWCRGVAVAQGDTHQSYIHIETHPKLPFAESSDSVHASSPPPAPADVGTRQIRERNGNAHSCLLKQFARSSSLVPISYAITRGADCVVKRRPVMFQRTTLPLLI</sequence>
<dbReference type="AlphaFoldDB" id="A0A4C1XK60"/>
<dbReference type="EMBL" id="BGZK01000844">
    <property type="protein sequence ID" value="GBP62595.1"/>
    <property type="molecule type" value="Genomic_DNA"/>
</dbReference>
<feature type="compositionally biased region" description="Low complexity" evidence="1">
    <location>
        <begin position="43"/>
        <end position="52"/>
    </location>
</feature>
<accession>A0A4C1XK60</accession>
<proteinExistence type="predicted"/>
<gene>
    <name evidence="2" type="ORF">EVAR_47032_1</name>
</gene>
<comment type="caution">
    <text evidence="2">The sequence shown here is derived from an EMBL/GenBank/DDBJ whole genome shotgun (WGS) entry which is preliminary data.</text>
</comment>
<evidence type="ECO:0000256" key="1">
    <source>
        <dbReference type="SAM" id="MobiDB-lite"/>
    </source>
</evidence>
<name>A0A4C1XK60_EUMVA</name>